<dbReference type="Pfam" id="PF24681">
    <property type="entry name" value="Kelch_KLHDC2_KLHL20_DRC7"/>
    <property type="match status" value="1"/>
</dbReference>
<dbReference type="SUPFAM" id="SSF54695">
    <property type="entry name" value="POZ domain"/>
    <property type="match status" value="1"/>
</dbReference>
<feature type="region of interest" description="Disordered" evidence="3">
    <location>
        <begin position="642"/>
        <end position="664"/>
    </location>
</feature>
<feature type="compositionally biased region" description="Polar residues" evidence="3">
    <location>
        <begin position="226"/>
        <end position="241"/>
    </location>
</feature>
<dbReference type="PANTHER" id="PTHR43503">
    <property type="entry name" value="MCG48959-RELATED"/>
    <property type="match status" value="1"/>
</dbReference>
<protein>
    <submittedName>
        <fullName evidence="4">1396_t:CDS:1</fullName>
    </submittedName>
</protein>
<dbReference type="GO" id="GO:0005829">
    <property type="term" value="C:cytosol"/>
    <property type="evidence" value="ECO:0007669"/>
    <property type="project" value="TreeGrafter"/>
</dbReference>
<name>A0A9N9BJE3_9GLOM</name>
<gene>
    <name evidence="4" type="ORF">AGERDE_LOCUS7488</name>
</gene>
<keyword evidence="2" id="KW-0677">Repeat</keyword>
<dbReference type="OrthoDB" id="10001928at2759"/>
<evidence type="ECO:0000256" key="2">
    <source>
        <dbReference type="ARBA" id="ARBA00022737"/>
    </source>
</evidence>
<keyword evidence="1" id="KW-0880">Kelch repeat</keyword>
<evidence type="ECO:0000313" key="5">
    <source>
        <dbReference type="Proteomes" id="UP000789831"/>
    </source>
</evidence>
<proteinExistence type="predicted"/>
<dbReference type="GO" id="GO:0045454">
    <property type="term" value="P:cell redox homeostasis"/>
    <property type="evidence" value="ECO:0007669"/>
    <property type="project" value="TreeGrafter"/>
</dbReference>
<sequence>MTNTGLQSISDLTASTCITTGDIPPPLVGSSTTVIGTRLYLFAGRLVSTRRMTGDLYILDLNTFVWTRFVDEENKAPKYRYFHSANQYKNTIVFFGGMGYSNSTTSNEELCVLDDVSVFDLDTYKWHYPEIVPSSSSPRPRYAHLASITANKLVVVGGQDMKNYYIEQINVLDLDQWCWTFSRSFEKHCGAYRSVAVSSTSHTNLPLFANSVGQSLIHGASKEAPVSNNSIHNSRPSTPDVDSSPILRRSSSQSLHSSNIAAGNGSVGAFGSRGSLRRSPSLVKHQRSLRRLQSGNSLHRFSYTTYVTEDNPNPIYLYSNYNFTDVKRELQVIDPPTKPDYQIMDHSPNMTGAFLPPGLRFPTGAILGHHLIISGTYLTNTIQTFSIWALNLTNLVWTRIDTGSCFTQGSWNRGVLCEETNKYIVLGHRDRSLVEDYNHRQTNFDHMTVVDLEAFGVYQPPAATMSPVAQELGLALMNEPNMADFEIFTIDKQRIPVNSNVLSNRWPQFRVLVDKHADLAAEICYDDDTPRPADEETGILMYRNRALEFPETFNVTLAFLQYLYTDHLLTAHQHQPTILAQLLLLADMYNLDRLRQLARHGLHQLLSMATAALIYETAALSRQTGLQIRALKVMIAAKKMLQQQQQSPSSPSNDQQQRTHHHMSMSNASIITRSSLIDQDLISPMTQWSNSSSPPLSAALDQTRASYYDPYVTHMNSPYNGGGFRTRSSSAASALSMSNNLRNYLPTIQDSMSSSETIVEDGQSTTSTLNYSSLRSTRSTTSLKSIRSQLVTSPNGSVYATGGVEVQQQQQHHNPGFSYVNNRLTNLAFN</sequence>
<comment type="caution">
    <text evidence="4">The sequence shown here is derived from an EMBL/GenBank/DDBJ whole genome shotgun (WGS) entry which is preliminary data.</text>
</comment>
<dbReference type="SUPFAM" id="SSF117281">
    <property type="entry name" value="Kelch motif"/>
    <property type="match status" value="1"/>
</dbReference>
<dbReference type="EMBL" id="CAJVPL010001375">
    <property type="protein sequence ID" value="CAG8567909.1"/>
    <property type="molecule type" value="Genomic_DNA"/>
</dbReference>
<dbReference type="GO" id="GO:0005739">
    <property type="term" value="C:mitochondrion"/>
    <property type="evidence" value="ECO:0007669"/>
    <property type="project" value="TreeGrafter"/>
</dbReference>
<feature type="region of interest" description="Disordered" evidence="3">
    <location>
        <begin position="223"/>
        <end position="260"/>
    </location>
</feature>
<reference evidence="4" key="1">
    <citation type="submission" date="2021-06" db="EMBL/GenBank/DDBJ databases">
        <authorList>
            <person name="Kallberg Y."/>
            <person name="Tangrot J."/>
            <person name="Rosling A."/>
        </authorList>
    </citation>
    <scope>NUCLEOTIDE SEQUENCE</scope>
    <source>
        <strain evidence="4">MT106</strain>
    </source>
</reference>
<organism evidence="4 5">
    <name type="scientific">Ambispora gerdemannii</name>
    <dbReference type="NCBI Taxonomy" id="144530"/>
    <lineage>
        <taxon>Eukaryota</taxon>
        <taxon>Fungi</taxon>
        <taxon>Fungi incertae sedis</taxon>
        <taxon>Mucoromycota</taxon>
        <taxon>Glomeromycotina</taxon>
        <taxon>Glomeromycetes</taxon>
        <taxon>Archaeosporales</taxon>
        <taxon>Ambisporaceae</taxon>
        <taxon>Ambispora</taxon>
    </lineage>
</organism>
<dbReference type="InterPro" id="IPR015915">
    <property type="entry name" value="Kelch-typ_b-propeller"/>
</dbReference>
<dbReference type="PANTHER" id="PTHR43503:SF2">
    <property type="entry name" value="NEGATIVE REGULATOR OF SPORULATION MDS3-RELATED"/>
    <property type="match status" value="1"/>
</dbReference>
<dbReference type="AlphaFoldDB" id="A0A9N9BJE3"/>
<evidence type="ECO:0000256" key="1">
    <source>
        <dbReference type="ARBA" id="ARBA00022441"/>
    </source>
</evidence>
<evidence type="ECO:0000256" key="3">
    <source>
        <dbReference type="SAM" id="MobiDB-lite"/>
    </source>
</evidence>
<dbReference type="Proteomes" id="UP000789831">
    <property type="component" value="Unassembled WGS sequence"/>
</dbReference>
<keyword evidence="5" id="KW-1185">Reference proteome</keyword>
<evidence type="ECO:0000313" key="4">
    <source>
        <dbReference type="EMBL" id="CAG8567909.1"/>
    </source>
</evidence>
<feature type="compositionally biased region" description="Low complexity" evidence="3">
    <location>
        <begin position="243"/>
        <end position="258"/>
    </location>
</feature>
<feature type="compositionally biased region" description="Low complexity" evidence="3">
    <location>
        <begin position="642"/>
        <end position="656"/>
    </location>
</feature>
<dbReference type="Gene3D" id="2.120.10.80">
    <property type="entry name" value="Kelch-type beta propeller"/>
    <property type="match status" value="1"/>
</dbReference>
<dbReference type="Gene3D" id="3.30.710.10">
    <property type="entry name" value="Potassium Channel Kv1.1, Chain A"/>
    <property type="match status" value="1"/>
</dbReference>
<dbReference type="InterPro" id="IPR011333">
    <property type="entry name" value="SKP1/BTB/POZ_sf"/>
</dbReference>
<accession>A0A9N9BJE3</accession>